<dbReference type="Proteomes" id="UP000480684">
    <property type="component" value="Unassembled WGS sequence"/>
</dbReference>
<dbReference type="GO" id="GO:0047444">
    <property type="term" value="F:N-acylneuraminate-9-phosphate synthase activity"/>
    <property type="evidence" value="ECO:0007669"/>
    <property type="project" value="TreeGrafter"/>
</dbReference>
<dbReference type="RefSeq" id="WP_163673564.1">
    <property type="nucleotide sequence ID" value="NZ_JAAIYP010000001.1"/>
</dbReference>
<dbReference type="Pfam" id="PF03102">
    <property type="entry name" value="NeuB"/>
    <property type="match status" value="1"/>
</dbReference>
<dbReference type="SUPFAM" id="SSF51269">
    <property type="entry name" value="AFP III-like domain"/>
    <property type="match status" value="1"/>
</dbReference>
<accession>A0A7C9QR43</accession>
<dbReference type="CDD" id="cd11615">
    <property type="entry name" value="SAF_NeuB_like"/>
    <property type="match status" value="1"/>
</dbReference>
<dbReference type="InterPro" id="IPR013974">
    <property type="entry name" value="SAF"/>
</dbReference>
<evidence type="ECO:0000313" key="2">
    <source>
        <dbReference type="EMBL" id="NFV78545.1"/>
    </source>
</evidence>
<dbReference type="InterPro" id="IPR006190">
    <property type="entry name" value="SAF_AFP_Neu5Ac"/>
</dbReference>
<dbReference type="AlphaFoldDB" id="A0A7C9QR43"/>
<dbReference type="PANTHER" id="PTHR42966:SF1">
    <property type="entry name" value="SIALIC ACID SYNTHASE"/>
    <property type="match status" value="1"/>
</dbReference>
<dbReference type="InterPro" id="IPR051690">
    <property type="entry name" value="PseI-like"/>
</dbReference>
<evidence type="ECO:0000259" key="1">
    <source>
        <dbReference type="PROSITE" id="PS50844"/>
    </source>
</evidence>
<dbReference type="Gene3D" id="3.90.1210.10">
    <property type="entry name" value="Antifreeze-like/N-acetylneuraminic acid synthase C-terminal domain"/>
    <property type="match status" value="1"/>
</dbReference>
<dbReference type="Gene3D" id="3.20.20.70">
    <property type="entry name" value="Aldolase class I"/>
    <property type="match status" value="1"/>
</dbReference>
<comment type="caution">
    <text evidence="2">The sequence shown here is derived from an EMBL/GenBank/DDBJ whole genome shotgun (WGS) entry which is preliminary data.</text>
</comment>
<dbReference type="InterPro" id="IPR013132">
    <property type="entry name" value="PseI/NeuA/B-like_N"/>
</dbReference>
<sequence length="352" mass="37843">MADSVRIGARAVGAGHPCYVLAEAGVNHNGSWDLAVELVRAAKRAGADAVKFQTFRANRLITASAPKAAYQLRTTDGGESQTEMLRKLEMPEDWHPRLIKLCRDEGIEFLSTPYSFEDVDLLVSMGVGALKLASIHCAEPPFVAYAAKTGLPLILATGMATLAEVDAAVRAARSVGNEQVVLLQCTTDYPARLEDANARAIPVMRQAFQLPVGYSDHTESHIPCVASVALGACLVEKHLTLDRAMPGPDHAASFDPGQFAALVQAIRETERCLGNGIKQPCAVEVQNAKTMRRSLAARRDLLAGDVLDEADVALLRPASGLRPYLLPELLGRRLVRDVPAGTPFRLGDFDGE</sequence>
<dbReference type="InterPro" id="IPR036732">
    <property type="entry name" value="AFP_Neu5c_C_sf"/>
</dbReference>
<dbReference type="InterPro" id="IPR057736">
    <property type="entry name" value="SAF_PseI/NeuA/NeuB"/>
</dbReference>
<name>A0A7C9QR43_9PROT</name>
<dbReference type="InterPro" id="IPR013785">
    <property type="entry name" value="Aldolase_TIM"/>
</dbReference>
<dbReference type="Pfam" id="PF08666">
    <property type="entry name" value="SAF"/>
    <property type="match status" value="1"/>
</dbReference>
<gene>
    <name evidence="2" type="ORF">G4223_00245</name>
</gene>
<protein>
    <submittedName>
        <fullName evidence="2">N-acetylneuraminate synthase</fullName>
    </submittedName>
</protein>
<keyword evidence="3" id="KW-1185">Reference proteome</keyword>
<dbReference type="GO" id="GO:0016051">
    <property type="term" value="P:carbohydrate biosynthetic process"/>
    <property type="evidence" value="ECO:0007669"/>
    <property type="project" value="InterPro"/>
</dbReference>
<dbReference type="PROSITE" id="PS50844">
    <property type="entry name" value="AFP_LIKE"/>
    <property type="match status" value="1"/>
</dbReference>
<proteinExistence type="predicted"/>
<dbReference type="SUPFAM" id="SSF51569">
    <property type="entry name" value="Aldolase"/>
    <property type="match status" value="1"/>
</dbReference>
<feature type="domain" description="AFP-like" evidence="1">
    <location>
        <begin position="294"/>
        <end position="352"/>
    </location>
</feature>
<dbReference type="EMBL" id="JAAIYP010000001">
    <property type="protein sequence ID" value="NFV78545.1"/>
    <property type="molecule type" value="Genomic_DNA"/>
</dbReference>
<dbReference type="SMART" id="SM00858">
    <property type="entry name" value="SAF"/>
    <property type="match status" value="1"/>
</dbReference>
<dbReference type="PANTHER" id="PTHR42966">
    <property type="entry name" value="N-ACETYLNEURAMINATE SYNTHASE"/>
    <property type="match status" value="1"/>
</dbReference>
<organism evidence="2 3">
    <name type="scientific">Magnetospirillum aberrantis SpK</name>
    <dbReference type="NCBI Taxonomy" id="908842"/>
    <lineage>
        <taxon>Bacteria</taxon>
        <taxon>Pseudomonadati</taxon>
        <taxon>Pseudomonadota</taxon>
        <taxon>Alphaproteobacteria</taxon>
        <taxon>Rhodospirillales</taxon>
        <taxon>Rhodospirillaceae</taxon>
        <taxon>Magnetospirillum</taxon>
    </lineage>
</organism>
<evidence type="ECO:0000313" key="3">
    <source>
        <dbReference type="Proteomes" id="UP000480684"/>
    </source>
</evidence>
<reference evidence="2 3" key="1">
    <citation type="submission" date="2020-02" db="EMBL/GenBank/DDBJ databases">
        <authorList>
            <person name="Dziuba M."/>
            <person name="Kuznetsov B."/>
            <person name="Mardanov A."/>
            <person name="Ravin N."/>
            <person name="Grouzdev D."/>
        </authorList>
    </citation>
    <scope>NUCLEOTIDE SEQUENCE [LARGE SCALE GENOMIC DNA]</scope>
    <source>
        <strain evidence="2 3">SpK</strain>
    </source>
</reference>